<keyword evidence="3" id="KW-1133">Transmembrane helix</keyword>
<dbReference type="SMART" id="SM01024">
    <property type="entry name" value="BCS1_N"/>
    <property type="match status" value="1"/>
</dbReference>
<dbReference type="PROSITE" id="PS00674">
    <property type="entry name" value="AAA"/>
    <property type="match status" value="1"/>
</dbReference>
<comment type="caution">
    <text evidence="5">The sequence shown here is derived from an EMBL/GenBank/DDBJ whole genome shotgun (WGS) entry which is preliminary data.</text>
</comment>
<evidence type="ECO:0000259" key="4">
    <source>
        <dbReference type="SMART" id="SM01024"/>
    </source>
</evidence>
<keyword evidence="3" id="KW-0472">Membrane</keyword>
<comment type="similarity">
    <text evidence="2">Belongs to the AAA ATPase family.</text>
</comment>
<dbReference type="GO" id="GO:0005524">
    <property type="term" value="F:ATP binding"/>
    <property type="evidence" value="ECO:0007669"/>
    <property type="project" value="UniProtKB-KW"/>
</dbReference>
<name>A0A0L7LDF7_OPEBR</name>
<evidence type="ECO:0000256" key="3">
    <source>
        <dbReference type="SAM" id="Phobius"/>
    </source>
</evidence>
<dbReference type="Proteomes" id="UP000037510">
    <property type="component" value="Unassembled WGS sequence"/>
</dbReference>
<dbReference type="SUPFAM" id="SSF52540">
    <property type="entry name" value="P-loop containing nucleoside triphosphate hydrolases"/>
    <property type="match status" value="1"/>
</dbReference>
<dbReference type="InterPro" id="IPR003960">
    <property type="entry name" value="ATPase_AAA_CS"/>
</dbReference>
<keyword evidence="2" id="KW-0067">ATP-binding</keyword>
<evidence type="ECO:0000256" key="2">
    <source>
        <dbReference type="RuleBase" id="RU003651"/>
    </source>
</evidence>
<keyword evidence="6" id="KW-1185">Reference proteome</keyword>
<proteinExistence type="inferred from homology"/>
<dbReference type="GO" id="GO:0031966">
    <property type="term" value="C:mitochondrial membrane"/>
    <property type="evidence" value="ECO:0007669"/>
    <property type="project" value="UniProtKB-SubCell"/>
</dbReference>
<keyword evidence="3" id="KW-0812">Transmembrane</keyword>
<dbReference type="STRING" id="104452.A0A0L7LDF7"/>
<accession>A0A0L7LDF7</accession>
<dbReference type="InterPro" id="IPR050747">
    <property type="entry name" value="Mitochondrial_chaperone_BCS1"/>
</dbReference>
<dbReference type="Gene3D" id="3.40.50.300">
    <property type="entry name" value="P-loop containing nucleotide triphosphate hydrolases"/>
    <property type="match status" value="2"/>
</dbReference>
<feature type="transmembrane region" description="Helical" evidence="3">
    <location>
        <begin position="15"/>
        <end position="36"/>
    </location>
</feature>
<evidence type="ECO:0000313" key="6">
    <source>
        <dbReference type="Proteomes" id="UP000037510"/>
    </source>
</evidence>
<evidence type="ECO:0000256" key="1">
    <source>
        <dbReference type="ARBA" id="ARBA00004325"/>
    </source>
</evidence>
<dbReference type="InterPro" id="IPR014851">
    <property type="entry name" value="BCS1_N"/>
</dbReference>
<organism evidence="5 6">
    <name type="scientific">Operophtera brumata</name>
    <name type="common">Winter moth</name>
    <name type="synonym">Phalaena brumata</name>
    <dbReference type="NCBI Taxonomy" id="104452"/>
    <lineage>
        <taxon>Eukaryota</taxon>
        <taxon>Metazoa</taxon>
        <taxon>Ecdysozoa</taxon>
        <taxon>Arthropoda</taxon>
        <taxon>Hexapoda</taxon>
        <taxon>Insecta</taxon>
        <taxon>Pterygota</taxon>
        <taxon>Neoptera</taxon>
        <taxon>Endopterygota</taxon>
        <taxon>Lepidoptera</taxon>
        <taxon>Glossata</taxon>
        <taxon>Ditrysia</taxon>
        <taxon>Geometroidea</taxon>
        <taxon>Geometridae</taxon>
        <taxon>Larentiinae</taxon>
        <taxon>Operophtera</taxon>
    </lineage>
</organism>
<dbReference type="GO" id="GO:0016887">
    <property type="term" value="F:ATP hydrolysis activity"/>
    <property type="evidence" value="ECO:0007669"/>
    <property type="project" value="InterPro"/>
</dbReference>
<feature type="domain" description="BCS1 N-terminal" evidence="4">
    <location>
        <begin position="23"/>
        <end position="182"/>
    </location>
</feature>
<dbReference type="InterPro" id="IPR003959">
    <property type="entry name" value="ATPase_AAA_core"/>
</dbReference>
<comment type="subcellular location">
    <subcellularLocation>
        <location evidence="1">Mitochondrion membrane</location>
    </subcellularLocation>
</comment>
<protein>
    <submittedName>
        <fullName evidence="5">Mitochondrial chaperone BCS1</fullName>
    </submittedName>
</protein>
<feature type="non-terminal residue" evidence="5">
    <location>
        <position position="326"/>
    </location>
</feature>
<dbReference type="AlphaFoldDB" id="A0A0L7LDF7"/>
<evidence type="ECO:0000313" key="5">
    <source>
        <dbReference type="EMBL" id="KOB73440.1"/>
    </source>
</evidence>
<gene>
    <name evidence="5" type="ORF">OBRU01_11101</name>
</gene>
<keyword evidence="2" id="KW-0547">Nucleotide-binding</keyword>
<dbReference type="Pfam" id="PF00004">
    <property type="entry name" value="AAA"/>
    <property type="match status" value="1"/>
</dbReference>
<dbReference type="Pfam" id="PF08740">
    <property type="entry name" value="BCS1_N"/>
    <property type="match status" value="1"/>
</dbReference>
<reference evidence="5 6" key="1">
    <citation type="journal article" date="2015" name="Genome Biol. Evol.">
        <title>The genome of winter moth (Operophtera brumata) provides a genomic perspective on sexual dimorphism and phenology.</title>
        <authorList>
            <person name="Derks M.F."/>
            <person name="Smit S."/>
            <person name="Salis L."/>
            <person name="Schijlen E."/>
            <person name="Bossers A."/>
            <person name="Mateman C."/>
            <person name="Pijl A.S."/>
            <person name="de Ridder D."/>
            <person name="Groenen M.A."/>
            <person name="Visser M.E."/>
            <person name="Megens H.J."/>
        </authorList>
    </citation>
    <scope>NUCLEOTIDE SEQUENCE [LARGE SCALE GENOMIC DNA]</scope>
    <source>
        <strain evidence="5">WM2013NL</strain>
        <tissue evidence="5">Head and thorax</tissue>
    </source>
</reference>
<dbReference type="InterPro" id="IPR027417">
    <property type="entry name" value="P-loop_NTPase"/>
</dbReference>
<dbReference type="EMBL" id="JTDY01001590">
    <property type="protein sequence ID" value="KOB73440.1"/>
    <property type="molecule type" value="Genomic_DNA"/>
</dbReference>
<dbReference type="PANTHER" id="PTHR23070">
    <property type="entry name" value="BCS1 AAA-TYPE ATPASE"/>
    <property type="match status" value="1"/>
</dbReference>
<sequence length="326" mass="37118">MPITEYVSSLAENPYFGAGFGLFGIGAGAAILRKGFQTSALLFRRHCMITLEVPCRDKSYQWLLQWITLKGAKHTQHLSVETSFLQKDTGQIKTKYDFIPSVGQHFFSYGGSWIKVDRIREQHTLDLHLGIPWETVTLTSFGRNKQLYYDILEDGMTLMYTAMGSDWRQFGHPRKRRPLDSVVLRSGLTDKIRTDCLDFINNPQWYTDRGIPYRRGYLLHGPPGCGKSSFIMALADTPTQKAAYEGLNRVTFSGLLNCLDGVASTEARIVFMTTNYLERLDPALIRPGRVDMKEYVGHCDQEQVELMFLRFYKGAEAAEHAKIFAI</sequence>